<dbReference type="EMBL" id="VKKG01000005">
    <property type="protein sequence ID" value="TRY17465.1"/>
    <property type="molecule type" value="Genomic_DNA"/>
</dbReference>
<protein>
    <submittedName>
        <fullName evidence="1">Uncharacterized protein</fullName>
    </submittedName>
</protein>
<dbReference type="RefSeq" id="WP_143938929.1">
    <property type="nucleotide sequence ID" value="NZ_VKKG01000005.1"/>
</dbReference>
<evidence type="ECO:0000313" key="2">
    <source>
        <dbReference type="Proteomes" id="UP000317638"/>
    </source>
</evidence>
<reference evidence="1 2" key="1">
    <citation type="submission" date="2019-07" db="EMBL/GenBank/DDBJ databases">
        <authorList>
            <person name="Zhou L.-Y."/>
        </authorList>
    </citation>
    <scope>NUCLEOTIDE SEQUENCE [LARGE SCALE GENOMIC DNA]</scope>
    <source>
        <strain evidence="1 2">YIM 101269</strain>
    </source>
</reference>
<name>A0A553JYD3_9ACTN</name>
<keyword evidence="2" id="KW-1185">Reference proteome</keyword>
<sequence length="129" mass="14091">MNEFFRLSNELAQNPDLSLQPLADITVGSTQDTYLGELIEYREMNAVQVGKVDWSILTVGEVLESEGQKTVEVRVCSDSTQSDVIDQDTGQSILSPDRVPVISWAINAVSPAGSWIVGDLTNFVDGCRV</sequence>
<organism evidence="1 2">
    <name type="scientific">Tessaracoccus rhinocerotis</name>
    <dbReference type="NCBI Taxonomy" id="1689449"/>
    <lineage>
        <taxon>Bacteria</taxon>
        <taxon>Bacillati</taxon>
        <taxon>Actinomycetota</taxon>
        <taxon>Actinomycetes</taxon>
        <taxon>Propionibacteriales</taxon>
        <taxon>Propionibacteriaceae</taxon>
        <taxon>Tessaracoccus</taxon>
    </lineage>
</organism>
<accession>A0A553JYD3</accession>
<dbReference type="AlphaFoldDB" id="A0A553JYD3"/>
<proteinExistence type="predicted"/>
<evidence type="ECO:0000313" key="1">
    <source>
        <dbReference type="EMBL" id="TRY17465.1"/>
    </source>
</evidence>
<dbReference type="OrthoDB" id="3733160at2"/>
<dbReference type="Proteomes" id="UP000317638">
    <property type="component" value="Unassembled WGS sequence"/>
</dbReference>
<gene>
    <name evidence="1" type="ORF">FOJ82_13130</name>
</gene>
<comment type="caution">
    <text evidence="1">The sequence shown here is derived from an EMBL/GenBank/DDBJ whole genome shotgun (WGS) entry which is preliminary data.</text>
</comment>